<dbReference type="InterPro" id="IPR002509">
    <property type="entry name" value="NODB_dom"/>
</dbReference>
<dbReference type="GO" id="GO:0016810">
    <property type="term" value="F:hydrolase activity, acting on carbon-nitrogen (but not peptide) bonds"/>
    <property type="evidence" value="ECO:0007669"/>
    <property type="project" value="InterPro"/>
</dbReference>
<keyword evidence="1" id="KW-0732">Signal</keyword>
<dbReference type="PROSITE" id="PS51677">
    <property type="entry name" value="NODB"/>
    <property type="match status" value="1"/>
</dbReference>
<dbReference type="eggNOG" id="COG0726">
    <property type="taxonomic scope" value="Bacteria"/>
</dbReference>
<name>U1LY81_9BACL</name>
<accession>U1LY81</accession>
<keyword evidence="4" id="KW-1185">Reference proteome</keyword>
<dbReference type="PANTHER" id="PTHR10587">
    <property type="entry name" value="GLYCOSYL TRANSFERASE-RELATED"/>
    <property type="match status" value="1"/>
</dbReference>
<proteinExistence type="predicted"/>
<feature type="chain" id="PRO_5039163341" description="NodB homology domain-containing protein" evidence="1">
    <location>
        <begin position="24"/>
        <end position="242"/>
    </location>
</feature>
<sequence length="242" mass="28257">MLMRKRLILFVLAILLISPLSHTEAATPRAYNDRSLIYLTFDDGPHRQTGALLDVLKKHKVKATFFILGNNIKGNEKMLRRIVAEGHLIALHGMTHDRHKFYRTPTTAVREMQDVQRRVFQVTGVKSNIVRTPYGSDPYMTLAHRRAMTKAGFQMWDWNIDSLDYRYKTDNRRVQNQVFARLDANYKARIASIILTHDHSITPTALDYIIRNAKAKKRGYAFRTLQGLKNPHNFFNKWKPHR</sequence>
<dbReference type="SUPFAM" id="SSF88713">
    <property type="entry name" value="Glycoside hydrolase/deacetylase"/>
    <property type="match status" value="1"/>
</dbReference>
<dbReference type="GO" id="GO:0005975">
    <property type="term" value="P:carbohydrate metabolic process"/>
    <property type="evidence" value="ECO:0007669"/>
    <property type="project" value="InterPro"/>
</dbReference>
<dbReference type="InterPro" id="IPR050248">
    <property type="entry name" value="Polysacc_deacetylase_ArnD"/>
</dbReference>
<protein>
    <recommendedName>
        <fullName evidence="2">NodB homology domain-containing protein</fullName>
    </recommendedName>
</protein>
<dbReference type="PANTHER" id="PTHR10587:SF125">
    <property type="entry name" value="POLYSACCHARIDE DEACETYLASE YHEN-RELATED"/>
    <property type="match status" value="1"/>
</dbReference>
<comment type="caution">
    <text evidence="3">The sequence shown here is derived from an EMBL/GenBank/DDBJ whole genome shotgun (WGS) entry which is preliminary data.</text>
</comment>
<reference evidence="3 4" key="1">
    <citation type="journal article" date="2013" name="Genome Announc.">
        <title>Draft Genome Sequence of Exiguobacterium pavilionensis Strain RW-2, with Wide Thermal, Salinity, and pH Tolerance, Isolated from Modern Freshwater Microbialites.</title>
        <authorList>
            <person name="White R.A.III."/>
            <person name="Grassa C.J."/>
            <person name="Suttle C.A."/>
        </authorList>
    </citation>
    <scope>NUCLEOTIDE SEQUENCE [LARGE SCALE GENOMIC DNA]</scope>
    <source>
        <strain evidence="3 4">RW-2</strain>
    </source>
</reference>
<dbReference type="InterPro" id="IPR011330">
    <property type="entry name" value="Glyco_hydro/deAcase_b/a-brl"/>
</dbReference>
<dbReference type="EMBL" id="ATCL01000014">
    <property type="protein sequence ID" value="ERG67674.1"/>
    <property type="molecule type" value="Genomic_DNA"/>
</dbReference>
<dbReference type="Pfam" id="PF01522">
    <property type="entry name" value="Polysacc_deac_1"/>
    <property type="match status" value="1"/>
</dbReference>
<evidence type="ECO:0000259" key="2">
    <source>
        <dbReference type="PROSITE" id="PS51677"/>
    </source>
</evidence>
<organism evidence="3 4">
    <name type="scientific">Exiguobacterium chiriqhucha RW-2</name>
    <dbReference type="NCBI Taxonomy" id="1345023"/>
    <lineage>
        <taxon>Bacteria</taxon>
        <taxon>Bacillati</taxon>
        <taxon>Bacillota</taxon>
        <taxon>Bacilli</taxon>
        <taxon>Bacillales</taxon>
        <taxon>Bacillales Family XII. Incertae Sedis</taxon>
        <taxon>Exiguobacterium</taxon>
    </lineage>
</organism>
<dbReference type="Proteomes" id="UP000016464">
    <property type="component" value="Unassembled WGS sequence"/>
</dbReference>
<dbReference type="PATRIC" id="fig|1345023.5.peg.1073"/>
<gene>
    <name evidence="3" type="ORF">M467_10315</name>
</gene>
<feature type="signal peptide" evidence="1">
    <location>
        <begin position="1"/>
        <end position="23"/>
    </location>
</feature>
<evidence type="ECO:0000256" key="1">
    <source>
        <dbReference type="SAM" id="SignalP"/>
    </source>
</evidence>
<dbReference type="CDD" id="cd10944">
    <property type="entry name" value="CE4_SmPgdA_like"/>
    <property type="match status" value="1"/>
</dbReference>
<evidence type="ECO:0000313" key="3">
    <source>
        <dbReference type="EMBL" id="ERG67674.1"/>
    </source>
</evidence>
<dbReference type="Gene3D" id="3.20.20.370">
    <property type="entry name" value="Glycoside hydrolase/deacetylase"/>
    <property type="match status" value="1"/>
</dbReference>
<feature type="domain" description="NodB homology" evidence="2">
    <location>
        <begin position="35"/>
        <end position="223"/>
    </location>
</feature>
<evidence type="ECO:0000313" key="4">
    <source>
        <dbReference type="Proteomes" id="UP000016464"/>
    </source>
</evidence>
<dbReference type="AlphaFoldDB" id="U1LY81"/>